<accession>A0A9D2D1Q3</accession>
<dbReference type="GO" id="GO:0004020">
    <property type="term" value="F:adenylylsulfate kinase activity"/>
    <property type="evidence" value="ECO:0007669"/>
    <property type="project" value="UniProtKB-UniRule"/>
</dbReference>
<dbReference type="PANTHER" id="PTHR23115">
    <property type="entry name" value="TRANSLATION FACTOR"/>
    <property type="match status" value="1"/>
</dbReference>
<comment type="catalytic activity">
    <reaction evidence="11">
        <text>sulfate + ATP + H(+) = adenosine 5'-phosphosulfate + diphosphate</text>
        <dbReference type="Rhea" id="RHEA:18133"/>
        <dbReference type="ChEBI" id="CHEBI:15378"/>
        <dbReference type="ChEBI" id="CHEBI:16189"/>
        <dbReference type="ChEBI" id="CHEBI:30616"/>
        <dbReference type="ChEBI" id="CHEBI:33019"/>
        <dbReference type="ChEBI" id="CHEBI:58243"/>
        <dbReference type="EC" id="2.7.7.4"/>
    </reaction>
</comment>
<dbReference type="Proteomes" id="UP000824024">
    <property type="component" value="Unassembled WGS sequence"/>
</dbReference>
<dbReference type="Pfam" id="PF22594">
    <property type="entry name" value="GTP-eEF1A_C"/>
    <property type="match status" value="1"/>
</dbReference>
<dbReference type="PROSITE" id="PS00301">
    <property type="entry name" value="G_TR_1"/>
    <property type="match status" value="1"/>
</dbReference>
<feature type="binding site" evidence="12">
    <location>
        <begin position="451"/>
        <end position="458"/>
    </location>
    <ligand>
        <name>ATP</name>
        <dbReference type="ChEBI" id="CHEBI:30616"/>
    </ligand>
</feature>
<dbReference type="Pfam" id="PF01583">
    <property type="entry name" value="APS_kinase"/>
    <property type="match status" value="1"/>
</dbReference>
<name>A0A9D2D1Q3_9FIRM</name>
<dbReference type="CDD" id="cd04166">
    <property type="entry name" value="CysN_ATPS"/>
    <property type="match status" value="1"/>
</dbReference>
<evidence type="ECO:0000256" key="2">
    <source>
        <dbReference type="ARBA" id="ARBA00002357"/>
    </source>
</evidence>
<evidence type="ECO:0000256" key="9">
    <source>
        <dbReference type="ARBA" id="ARBA00023134"/>
    </source>
</evidence>
<dbReference type="GO" id="GO:0000103">
    <property type="term" value="P:sulfate assimilation"/>
    <property type="evidence" value="ECO:0007669"/>
    <property type="project" value="UniProtKB-UniRule"/>
</dbReference>
<dbReference type="SUPFAM" id="SSF52540">
    <property type="entry name" value="P-loop containing nucleoside triphosphate hydrolases"/>
    <property type="match status" value="2"/>
</dbReference>
<comment type="similarity">
    <text evidence="12">Belongs to the APS kinase family.</text>
</comment>
<comment type="similarity">
    <text evidence="4">In the N-terminal section; belongs to the TRAFAC class translation factor GTPase superfamily. Classic translation factor GTPase family. CysN/NodQ subfamily.</text>
</comment>
<keyword evidence="6" id="KW-0548">Nucleotidyltransferase</keyword>
<keyword evidence="10" id="KW-0511">Multifunctional enzyme</keyword>
<dbReference type="Gene3D" id="2.40.30.10">
    <property type="entry name" value="Translation factors"/>
    <property type="match status" value="2"/>
</dbReference>
<reference evidence="14" key="2">
    <citation type="submission" date="2021-04" db="EMBL/GenBank/DDBJ databases">
        <authorList>
            <person name="Gilroy R."/>
        </authorList>
    </citation>
    <scope>NUCLEOTIDE SEQUENCE</scope>
    <source>
        <strain evidence="14">CHK192-9172</strain>
    </source>
</reference>
<gene>
    <name evidence="12 14" type="primary">cysC</name>
    <name evidence="14" type="ORF">IAA08_03080</name>
</gene>
<comment type="catalytic activity">
    <reaction evidence="1 12">
        <text>adenosine 5'-phosphosulfate + ATP = 3'-phosphoadenylyl sulfate + ADP + H(+)</text>
        <dbReference type="Rhea" id="RHEA:24152"/>
        <dbReference type="ChEBI" id="CHEBI:15378"/>
        <dbReference type="ChEBI" id="CHEBI:30616"/>
        <dbReference type="ChEBI" id="CHEBI:58243"/>
        <dbReference type="ChEBI" id="CHEBI:58339"/>
        <dbReference type="ChEBI" id="CHEBI:456216"/>
        <dbReference type="EC" id="2.7.1.25"/>
    </reaction>
</comment>
<dbReference type="InterPro" id="IPR059117">
    <property type="entry name" value="APS_kinase_dom"/>
</dbReference>
<dbReference type="EMBL" id="DXCH01000084">
    <property type="protein sequence ID" value="HIZ06905.1"/>
    <property type="molecule type" value="Genomic_DNA"/>
</dbReference>
<keyword evidence="9" id="KW-0342">GTP-binding</keyword>
<keyword evidence="8 12" id="KW-0067">ATP-binding</keyword>
<comment type="caution">
    <text evidence="14">The sequence shown here is derived from an EMBL/GenBank/DDBJ whole genome shotgun (WGS) entry which is preliminary data.</text>
</comment>
<feature type="domain" description="Tr-type G" evidence="13">
    <location>
        <begin position="2"/>
        <end position="213"/>
    </location>
</feature>
<evidence type="ECO:0000256" key="5">
    <source>
        <dbReference type="ARBA" id="ARBA00022679"/>
    </source>
</evidence>
<dbReference type="InterPro" id="IPR041757">
    <property type="entry name" value="CysN_GTP-bd"/>
</dbReference>
<evidence type="ECO:0000256" key="3">
    <source>
        <dbReference type="ARBA" id="ARBA00005438"/>
    </source>
</evidence>
<feature type="active site" description="Phosphoserine intermediate" evidence="12">
    <location>
        <position position="525"/>
    </location>
</feature>
<dbReference type="InterPro" id="IPR009001">
    <property type="entry name" value="Transl_elong_EF1A/Init_IF2_C"/>
</dbReference>
<dbReference type="Pfam" id="PF00009">
    <property type="entry name" value="GTP_EFTU"/>
    <property type="match status" value="1"/>
</dbReference>
<evidence type="ECO:0000256" key="1">
    <source>
        <dbReference type="ARBA" id="ARBA00001823"/>
    </source>
</evidence>
<dbReference type="InterPro" id="IPR004161">
    <property type="entry name" value="EFTu-like_2"/>
</dbReference>
<dbReference type="InterPro" id="IPR050100">
    <property type="entry name" value="TRAFAC_GTPase_members"/>
</dbReference>
<evidence type="ECO:0000256" key="10">
    <source>
        <dbReference type="ARBA" id="ARBA00023268"/>
    </source>
</evidence>
<comment type="function">
    <text evidence="12">Catalyzes the synthesis of activated sulfate.</text>
</comment>
<dbReference type="HAMAP" id="MF_00065">
    <property type="entry name" value="Adenylyl_sulf_kinase"/>
    <property type="match status" value="1"/>
</dbReference>
<evidence type="ECO:0000256" key="8">
    <source>
        <dbReference type="ARBA" id="ARBA00022840"/>
    </source>
</evidence>
<dbReference type="InterPro" id="IPR031157">
    <property type="entry name" value="G_TR_CS"/>
</dbReference>
<dbReference type="GO" id="GO:0070814">
    <property type="term" value="P:hydrogen sulfide biosynthetic process"/>
    <property type="evidence" value="ECO:0007669"/>
    <property type="project" value="UniProtKB-UniRule"/>
</dbReference>
<dbReference type="InterPro" id="IPR054696">
    <property type="entry name" value="GTP-eEF1A_C"/>
</dbReference>
<dbReference type="InterPro" id="IPR009000">
    <property type="entry name" value="Transl_B-barrel_sf"/>
</dbReference>
<evidence type="ECO:0000256" key="6">
    <source>
        <dbReference type="ARBA" id="ARBA00022695"/>
    </source>
</evidence>
<dbReference type="InterPro" id="IPR027417">
    <property type="entry name" value="P-loop_NTPase"/>
</dbReference>
<evidence type="ECO:0000256" key="11">
    <source>
        <dbReference type="ARBA" id="ARBA00049370"/>
    </source>
</evidence>
<dbReference type="PRINTS" id="PR00315">
    <property type="entry name" value="ELONGATNFCT"/>
</dbReference>
<dbReference type="Pfam" id="PF03144">
    <property type="entry name" value="GTP_EFTU_D2"/>
    <property type="match status" value="1"/>
</dbReference>
<evidence type="ECO:0000313" key="15">
    <source>
        <dbReference type="Proteomes" id="UP000824024"/>
    </source>
</evidence>
<dbReference type="GO" id="GO:0005525">
    <property type="term" value="F:GTP binding"/>
    <property type="evidence" value="ECO:0007669"/>
    <property type="project" value="UniProtKB-KW"/>
</dbReference>
<protein>
    <recommendedName>
        <fullName evidence="12">Adenylyl-sulfate kinase</fullName>
        <ecNumber evidence="12">2.7.1.25</ecNumber>
    </recommendedName>
    <alternativeName>
        <fullName evidence="12">APS kinase</fullName>
    </alternativeName>
    <alternativeName>
        <fullName evidence="12">ATP adenosine-5'-phosphosulfate 3'-phosphotransferase</fullName>
    </alternativeName>
    <alternativeName>
        <fullName evidence="12">Adenosine-5'-phosphosulfate kinase</fullName>
    </alternativeName>
</protein>
<dbReference type="SUPFAM" id="SSF50465">
    <property type="entry name" value="EF-Tu/eEF-1alpha/eIF2-gamma C-terminal domain"/>
    <property type="match status" value="1"/>
</dbReference>
<comment type="similarity">
    <text evidence="3">In the C-terminal section; belongs to the APS kinase family.</text>
</comment>
<evidence type="ECO:0000313" key="14">
    <source>
        <dbReference type="EMBL" id="HIZ06905.1"/>
    </source>
</evidence>
<keyword evidence="12 14" id="KW-0418">Kinase</keyword>
<dbReference type="GO" id="GO:0003924">
    <property type="term" value="F:GTPase activity"/>
    <property type="evidence" value="ECO:0007669"/>
    <property type="project" value="InterPro"/>
</dbReference>
<dbReference type="InterPro" id="IPR000795">
    <property type="entry name" value="T_Tr_GTP-bd_dom"/>
</dbReference>
<comment type="pathway">
    <text evidence="12">Sulfur metabolism; hydrogen sulfide biosynthesis; sulfite from sulfate: step 2/3.</text>
</comment>
<dbReference type="PROSITE" id="PS51722">
    <property type="entry name" value="G_TR_2"/>
    <property type="match status" value="1"/>
</dbReference>
<evidence type="ECO:0000256" key="7">
    <source>
        <dbReference type="ARBA" id="ARBA00022741"/>
    </source>
</evidence>
<reference evidence="14" key="1">
    <citation type="journal article" date="2021" name="PeerJ">
        <title>Extensive microbial diversity within the chicken gut microbiome revealed by metagenomics and culture.</title>
        <authorList>
            <person name="Gilroy R."/>
            <person name="Ravi A."/>
            <person name="Getino M."/>
            <person name="Pursley I."/>
            <person name="Horton D.L."/>
            <person name="Alikhan N.F."/>
            <person name="Baker D."/>
            <person name="Gharbi K."/>
            <person name="Hall N."/>
            <person name="Watson M."/>
            <person name="Adriaenssens E.M."/>
            <person name="Foster-Nyarko E."/>
            <person name="Jarju S."/>
            <person name="Secka A."/>
            <person name="Antonio M."/>
            <person name="Oren A."/>
            <person name="Chaudhuri R.R."/>
            <person name="La Ragione R."/>
            <person name="Hildebrand F."/>
            <person name="Pallen M.J."/>
        </authorList>
    </citation>
    <scope>NUCLEOTIDE SEQUENCE</scope>
    <source>
        <strain evidence="14">CHK192-9172</strain>
    </source>
</reference>
<dbReference type="NCBIfam" id="TIGR00455">
    <property type="entry name" value="apsK"/>
    <property type="match status" value="1"/>
</dbReference>
<dbReference type="InterPro" id="IPR002891">
    <property type="entry name" value="APS"/>
</dbReference>
<dbReference type="CDD" id="cd02027">
    <property type="entry name" value="APSK"/>
    <property type="match status" value="1"/>
</dbReference>
<evidence type="ECO:0000259" key="13">
    <source>
        <dbReference type="PROSITE" id="PS51722"/>
    </source>
</evidence>
<comment type="function">
    <text evidence="2">APS kinase catalyzes the synthesis of activated sulfate.</text>
</comment>
<dbReference type="AlphaFoldDB" id="A0A9D2D1Q3"/>
<dbReference type="InterPro" id="IPR011779">
    <property type="entry name" value="SO4_adenylTrfase_lsu"/>
</dbReference>
<dbReference type="GO" id="GO:0004781">
    <property type="term" value="F:sulfate adenylyltransferase (ATP) activity"/>
    <property type="evidence" value="ECO:0007669"/>
    <property type="project" value="UniProtKB-EC"/>
</dbReference>
<dbReference type="Gene3D" id="3.40.50.300">
    <property type="entry name" value="P-loop containing nucleotide triphosphate hydrolases"/>
    <property type="match status" value="2"/>
</dbReference>
<dbReference type="NCBIfam" id="TIGR02034">
    <property type="entry name" value="CysN"/>
    <property type="match status" value="1"/>
</dbReference>
<keyword evidence="7 12" id="KW-0547">Nucleotide-binding</keyword>
<dbReference type="GO" id="GO:0005524">
    <property type="term" value="F:ATP binding"/>
    <property type="evidence" value="ECO:0007669"/>
    <property type="project" value="UniProtKB-UniRule"/>
</dbReference>
<sequence>MEELLNIVTVGHVDHGKSTVIGRLLADAGALPEGKLEAIKENCKRNSKPFEYAFLLDALKYEQAQGITIDTARCFFQTEKRNYIIIDAPGHIEFLKNMVTGASRAEAALLVIDASHGVEENTRRHGYFLSMLGIRQVSVLVNKMDLVGYDRKVFEDIKEEYTKFLKKINIHPETFIPVSGMEGDNIAVRSENMPWYQGPIVLEQMDAFHAIPEPENMPFRMPVQGVYKFTDNNDSRRIIAGTVESGKVKAGDGLVFYPSGKKTKVKTLEVFNAPVPERFSAGNAAGFTMTEEIFVKRGEIACLAGEDAPCVGVRLKVNLFWLGKENLQQNKVYHLKCGTSKVEMRLERVERVVNASDLSCLMRQYVEKNEVAECILKLDRPIAFDLAGSIEATSRFVIVDEYEIAGGGIITESLKDDDYDNKNIRWSGDAMTAAERSRMLGHSGLVVWMTGLSGSGKTTTAQEVERRLVAAGIPAYVLDGDKLRHGLNNDLGFSDEDRKENIRRTTEVAKLFKDAGMVTFVTLISPFEEARQAAKAAVGNGFMEVYVKADLETCKSRDPKKLYEKALKGEIKSFTGIDSPYEIPKNPDLVLDTELWSEEECAEALYSAVVAKVKR</sequence>
<proteinExistence type="inferred from homology"/>
<organism evidence="14 15">
    <name type="scientific">Candidatus Eubacterium avistercoris</name>
    <dbReference type="NCBI Taxonomy" id="2838567"/>
    <lineage>
        <taxon>Bacteria</taxon>
        <taxon>Bacillati</taxon>
        <taxon>Bacillota</taxon>
        <taxon>Clostridia</taxon>
        <taxon>Eubacteriales</taxon>
        <taxon>Eubacteriaceae</taxon>
        <taxon>Eubacterium</taxon>
    </lineage>
</organism>
<keyword evidence="12" id="KW-0597">Phosphoprotein</keyword>
<keyword evidence="5 12" id="KW-0808">Transferase</keyword>
<evidence type="ECO:0000256" key="12">
    <source>
        <dbReference type="HAMAP-Rule" id="MF_00065"/>
    </source>
</evidence>
<dbReference type="NCBIfam" id="NF003013">
    <property type="entry name" value="PRK03846.1"/>
    <property type="match status" value="1"/>
</dbReference>
<dbReference type="SUPFAM" id="SSF50447">
    <property type="entry name" value="Translation proteins"/>
    <property type="match status" value="1"/>
</dbReference>
<dbReference type="EC" id="2.7.1.25" evidence="12"/>
<evidence type="ECO:0000256" key="4">
    <source>
        <dbReference type="ARBA" id="ARBA00007237"/>
    </source>
</evidence>